<evidence type="ECO:0000256" key="3">
    <source>
        <dbReference type="ARBA" id="ARBA00010728"/>
    </source>
</evidence>
<feature type="binding site" evidence="12">
    <location>
        <begin position="233"/>
        <end position="235"/>
    </location>
    <ligand>
        <name>L-serine</name>
        <dbReference type="ChEBI" id="CHEBI:33384"/>
    </ligand>
</feature>
<dbReference type="Gene3D" id="3.30.930.10">
    <property type="entry name" value="Bira Bifunctional Protein, Domain 2"/>
    <property type="match status" value="1"/>
</dbReference>
<dbReference type="SUPFAM" id="SSF46589">
    <property type="entry name" value="tRNA-binding arm"/>
    <property type="match status" value="1"/>
</dbReference>
<evidence type="ECO:0000313" key="16">
    <source>
        <dbReference type="Proteomes" id="UP001195571"/>
    </source>
</evidence>
<evidence type="ECO:0000256" key="8">
    <source>
        <dbReference type="ARBA" id="ARBA00022917"/>
    </source>
</evidence>
<evidence type="ECO:0000256" key="5">
    <source>
        <dbReference type="ARBA" id="ARBA00022598"/>
    </source>
</evidence>
<dbReference type="PIRSF" id="PIRSF001529">
    <property type="entry name" value="Ser-tRNA-synth_IIa"/>
    <property type="match status" value="1"/>
</dbReference>
<dbReference type="PANTHER" id="PTHR43697:SF1">
    <property type="entry name" value="SERINE--TRNA LIGASE"/>
    <property type="match status" value="1"/>
</dbReference>
<dbReference type="PANTHER" id="PTHR43697">
    <property type="entry name" value="SERYL-TRNA SYNTHETASE"/>
    <property type="match status" value="1"/>
</dbReference>
<keyword evidence="9 12" id="KW-0030">Aminoacyl-tRNA synthetase</keyword>
<dbReference type="InterPro" id="IPR015866">
    <property type="entry name" value="Ser-tRNA-synth_1_N"/>
</dbReference>
<keyword evidence="8 12" id="KW-0648">Protein biosynthesis</keyword>
<sequence length="425" mass="49079">MLDLNFTVANLPSIIKKLQKRNQNFDYLKKLPFLSSQRKSLLLQIQQLRSQKNQLAKTVAQKAKENHKELSLFLAKNNFLRDNLQKLENQLKLIEAEIFDILSNTPNIPHDSLPIGKDDTTNQELYRQGVIRHFDFDIKDHVALAEKLDIFDFQRATKITGSRFVVCKGLGARLERSLIQFMMDVHSQKGYQEIIPPYIVNEKSMFSTGQLPKFKDEVYQILHHKHDLYLNPTAEVPTINLHRDEIFKTSSLPLKYVSYTTAFRQEAGSAGKDTRGIFRQHQFNKVELIQFSHPQNSYLCLEQMLKDAESILQLLRLPYRVVLLSTGDLGFSMAKTYDLEVFLPSSNCYREIGSISNSEDFQARRANIKLHNEEINKKEYLHILNGSGLAIGRTIIAILENYQNKNGTIRVPQVLIPYLKTDIIK</sequence>
<evidence type="ECO:0000256" key="7">
    <source>
        <dbReference type="ARBA" id="ARBA00022840"/>
    </source>
</evidence>
<evidence type="ECO:0000256" key="1">
    <source>
        <dbReference type="ARBA" id="ARBA00004496"/>
    </source>
</evidence>
<evidence type="ECO:0000256" key="2">
    <source>
        <dbReference type="ARBA" id="ARBA00005045"/>
    </source>
</evidence>
<feature type="coiled-coil region" evidence="13">
    <location>
        <begin position="38"/>
        <end position="104"/>
    </location>
</feature>
<feature type="binding site" evidence="12">
    <location>
        <begin position="351"/>
        <end position="354"/>
    </location>
    <ligand>
        <name>ATP</name>
        <dbReference type="ChEBI" id="CHEBI:30616"/>
    </ligand>
</feature>
<dbReference type="CDD" id="cd00770">
    <property type="entry name" value="SerRS_core"/>
    <property type="match status" value="1"/>
</dbReference>
<keyword evidence="16" id="KW-1185">Reference proteome</keyword>
<keyword evidence="4 12" id="KW-0963">Cytoplasm</keyword>
<feature type="domain" description="Aminoacyl-transfer RNA synthetases class-II family profile" evidence="14">
    <location>
        <begin position="140"/>
        <end position="412"/>
    </location>
</feature>
<comment type="subcellular location">
    <subcellularLocation>
        <location evidence="1 12">Cytoplasm</location>
    </subcellularLocation>
</comment>
<dbReference type="EMBL" id="JACAOD020000001">
    <property type="protein sequence ID" value="MBP5835739.1"/>
    <property type="molecule type" value="Genomic_DNA"/>
</dbReference>
<dbReference type="Pfam" id="PF02403">
    <property type="entry name" value="Seryl_tRNA_N"/>
    <property type="match status" value="1"/>
</dbReference>
<protein>
    <recommendedName>
        <fullName evidence="12">Serine--tRNA ligase</fullName>
        <ecNumber evidence="12">6.1.1.11</ecNumber>
    </recommendedName>
    <alternativeName>
        <fullName evidence="12">Seryl-tRNA synthetase</fullName>
        <shortName evidence="12">SerRS</shortName>
    </alternativeName>
    <alternativeName>
        <fullName evidence="12">Seryl-tRNA(Ser/Sec) synthetase</fullName>
    </alternativeName>
</protein>
<evidence type="ECO:0000256" key="11">
    <source>
        <dbReference type="ARBA" id="ARBA00048823"/>
    </source>
</evidence>
<evidence type="ECO:0000256" key="13">
    <source>
        <dbReference type="SAM" id="Coils"/>
    </source>
</evidence>
<feature type="binding site" evidence="12">
    <location>
        <position position="287"/>
    </location>
    <ligand>
        <name>L-serine</name>
        <dbReference type="ChEBI" id="CHEBI:33384"/>
    </ligand>
</feature>
<dbReference type="InterPro" id="IPR045864">
    <property type="entry name" value="aa-tRNA-synth_II/BPL/LPL"/>
</dbReference>
<dbReference type="RefSeq" id="WP_203551999.1">
    <property type="nucleotide sequence ID" value="NZ_JACAOD020000001.1"/>
</dbReference>
<keyword evidence="13" id="KW-0175">Coiled coil</keyword>
<keyword evidence="5 12" id="KW-0436">Ligase</keyword>
<accession>A0ABS5CXP6</accession>
<evidence type="ECO:0000256" key="10">
    <source>
        <dbReference type="ARBA" id="ARBA00047929"/>
    </source>
</evidence>
<evidence type="ECO:0000259" key="14">
    <source>
        <dbReference type="PROSITE" id="PS50862"/>
    </source>
</evidence>
<evidence type="ECO:0000313" key="15">
    <source>
        <dbReference type="EMBL" id="MBP5835739.1"/>
    </source>
</evidence>
<dbReference type="InterPro" id="IPR010978">
    <property type="entry name" value="tRNA-bd_arm"/>
</dbReference>
<feature type="binding site" evidence="12">
    <location>
        <begin position="264"/>
        <end position="266"/>
    </location>
    <ligand>
        <name>ATP</name>
        <dbReference type="ChEBI" id="CHEBI:30616"/>
    </ligand>
</feature>
<evidence type="ECO:0000256" key="9">
    <source>
        <dbReference type="ARBA" id="ARBA00023146"/>
    </source>
</evidence>
<gene>
    <name evidence="12 15" type="primary">serS</name>
    <name evidence="15" type="ORF">CHTY_000635</name>
</gene>
<evidence type="ECO:0000256" key="4">
    <source>
        <dbReference type="ARBA" id="ARBA00022490"/>
    </source>
</evidence>
<comment type="domain">
    <text evidence="12">Consists of two distinct domains, a catalytic core and a N-terminal extension that is involved in tRNA binding.</text>
</comment>
<dbReference type="NCBIfam" id="TIGR00414">
    <property type="entry name" value="serS"/>
    <property type="match status" value="1"/>
</dbReference>
<reference evidence="15" key="1">
    <citation type="submission" date="2021-04" db="EMBL/GenBank/DDBJ databases">
        <title>Genomic features of Candidatus Phytoplasma meliae isolate ChTYXIII (1SrXIII-G).</title>
        <authorList>
            <person name="Fernandez F.D."/>
            <person name="Conci L.R."/>
        </authorList>
    </citation>
    <scope>NUCLEOTIDE SEQUENCE [LARGE SCALE GENOMIC DNA]</scope>
    <source>
        <strain evidence="15">ChTYXIII-Mo</strain>
    </source>
</reference>
<comment type="pathway">
    <text evidence="2 12">Aminoacyl-tRNA biosynthesis; selenocysteinyl-tRNA(Sec) biosynthesis; L-seryl-tRNA(Sec) from L-serine and tRNA(Sec): step 1/1.</text>
</comment>
<dbReference type="InterPro" id="IPR033729">
    <property type="entry name" value="SerRS_core"/>
</dbReference>
<comment type="caution">
    <text evidence="15">The sequence shown here is derived from an EMBL/GenBank/DDBJ whole genome shotgun (WGS) entry which is preliminary data.</text>
</comment>
<dbReference type="InterPro" id="IPR006195">
    <property type="entry name" value="aa-tRNA-synth_II"/>
</dbReference>
<comment type="catalytic activity">
    <reaction evidence="10 12">
        <text>tRNA(Sec) + L-serine + ATP = L-seryl-tRNA(Sec) + AMP + diphosphate + H(+)</text>
        <dbReference type="Rhea" id="RHEA:42580"/>
        <dbReference type="Rhea" id="RHEA-COMP:9742"/>
        <dbReference type="Rhea" id="RHEA-COMP:10128"/>
        <dbReference type="ChEBI" id="CHEBI:15378"/>
        <dbReference type="ChEBI" id="CHEBI:30616"/>
        <dbReference type="ChEBI" id="CHEBI:33019"/>
        <dbReference type="ChEBI" id="CHEBI:33384"/>
        <dbReference type="ChEBI" id="CHEBI:78442"/>
        <dbReference type="ChEBI" id="CHEBI:78533"/>
        <dbReference type="ChEBI" id="CHEBI:456215"/>
        <dbReference type="EC" id="6.1.1.11"/>
    </reaction>
</comment>
<dbReference type="PRINTS" id="PR00981">
    <property type="entry name" value="TRNASYNTHSER"/>
</dbReference>
<evidence type="ECO:0000256" key="12">
    <source>
        <dbReference type="HAMAP-Rule" id="MF_00176"/>
    </source>
</evidence>
<keyword evidence="6 12" id="KW-0547">Nucleotide-binding</keyword>
<comment type="similarity">
    <text evidence="3 12">Belongs to the class-II aminoacyl-tRNA synthetase family. Type-1 seryl-tRNA synthetase subfamily.</text>
</comment>
<dbReference type="Pfam" id="PF00587">
    <property type="entry name" value="tRNA-synt_2b"/>
    <property type="match status" value="1"/>
</dbReference>
<proteinExistence type="inferred from homology"/>
<dbReference type="InterPro" id="IPR042103">
    <property type="entry name" value="SerRS_1_N_sf"/>
</dbReference>
<dbReference type="GO" id="GO:0004828">
    <property type="term" value="F:serine-tRNA ligase activity"/>
    <property type="evidence" value="ECO:0007669"/>
    <property type="project" value="UniProtKB-EC"/>
</dbReference>
<dbReference type="InterPro" id="IPR002317">
    <property type="entry name" value="Ser-tRNA-ligase_type_1"/>
</dbReference>
<dbReference type="InterPro" id="IPR002314">
    <property type="entry name" value="aa-tRNA-synt_IIb"/>
</dbReference>
<comment type="subunit">
    <text evidence="12">Homodimer. The tRNA molecule binds across the dimer.</text>
</comment>
<feature type="binding site" evidence="12">
    <location>
        <position position="387"/>
    </location>
    <ligand>
        <name>L-serine</name>
        <dbReference type="ChEBI" id="CHEBI:33384"/>
    </ligand>
</feature>
<keyword evidence="7 12" id="KW-0067">ATP-binding</keyword>
<dbReference type="PROSITE" id="PS50862">
    <property type="entry name" value="AA_TRNA_LIGASE_II"/>
    <property type="match status" value="1"/>
</dbReference>
<dbReference type="HAMAP" id="MF_00176">
    <property type="entry name" value="Ser_tRNA_synth_type1"/>
    <property type="match status" value="1"/>
</dbReference>
<evidence type="ECO:0000256" key="6">
    <source>
        <dbReference type="ARBA" id="ARBA00022741"/>
    </source>
</evidence>
<dbReference type="Gene3D" id="1.10.287.40">
    <property type="entry name" value="Serine-tRNA synthetase, tRNA binding domain"/>
    <property type="match status" value="1"/>
</dbReference>
<dbReference type="EC" id="6.1.1.11" evidence="12"/>
<name>A0ABS5CXP6_9MOLU</name>
<dbReference type="Proteomes" id="UP001195571">
    <property type="component" value="Unassembled WGS sequence"/>
</dbReference>
<comment type="catalytic activity">
    <reaction evidence="11 12">
        <text>tRNA(Ser) + L-serine + ATP = L-seryl-tRNA(Ser) + AMP + diphosphate + H(+)</text>
        <dbReference type="Rhea" id="RHEA:12292"/>
        <dbReference type="Rhea" id="RHEA-COMP:9669"/>
        <dbReference type="Rhea" id="RHEA-COMP:9703"/>
        <dbReference type="ChEBI" id="CHEBI:15378"/>
        <dbReference type="ChEBI" id="CHEBI:30616"/>
        <dbReference type="ChEBI" id="CHEBI:33019"/>
        <dbReference type="ChEBI" id="CHEBI:33384"/>
        <dbReference type="ChEBI" id="CHEBI:78442"/>
        <dbReference type="ChEBI" id="CHEBI:78533"/>
        <dbReference type="ChEBI" id="CHEBI:456215"/>
        <dbReference type="EC" id="6.1.1.11"/>
    </reaction>
</comment>
<comment type="caution">
    <text evidence="12">Lacks conserved residue(s) required for the propagation of feature annotation.</text>
</comment>
<comment type="function">
    <text evidence="12">Catalyzes the attachment of serine to tRNA(Ser). Is also able to aminoacylate tRNA(Sec) with serine, to form the misacylated tRNA L-seryl-tRNA(Sec), which will be further converted into selenocysteinyl-tRNA(Sec).</text>
</comment>
<organism evidence="15 16">
    <name type="scientific">Candidatus Phytoplasma meliae</name>
    <dbReference type="NCBI Taxonomy" id="1848402"/>
    <lineage>
        <taxon>Bacteria</taxon>
        <taxon>Bacillati</taxon>
        <taxon>Mycoplasmatota</taxon>
        <taxon>Mollicutes</taxon>
        <taxon>Acholeplasmatales</taxon>
        <taxon>Acholeplasmataceae</taxon>
        <taxon>Candidatus Phytoplasma</taxon>
        <taxon>16SrXIII (Mexican periwinkle virescence group)</taxon>
    </lineage>
</organism>
<dbReference type="SUPFAM" id="SSF55681">
    <property type="entry name" value="Class II aaRS and biotin synthetases"/>
    <property type="match status" value="1"/>
</dbReference>